<proteinExistence type="predicted"/>
<dbReference type="EMBL" id="VEVO01000002">
    <property type="protein sequence ID" value="KAF0045787.1"/>
    <property type="molecule type" value="Genomic_DNA"/>
</dbReference>
<evidence type="ECO:0000313" key="2">
    <source>
        <dbReference type="Proteomes" id="UP000438429"/>
    </source>
</evidence>
<name>A0A6A4TGH8_SCOMX</name>
<dbReference type="Proteomes" id="UP000438429">
    <property type="component" value="Unassembled WGS sequence"/>
</dbReference>
<comment type="caution">
    <text evidence="1">The sequence shown here is derived from an EMBL/GenBank/DDBJ whole genome shotgun (WGS) entry which is preliminary data.</text>
</comment>
<gene>
    <name evidence="1" type="ORF">F2P81_002316</name>
</gene>
<evidence type="ECO:0000313" key="1">
    <source>
        <dbReference type="EMBL" id="KAF0045787.1"/>
    </source>
</evidence>
<sequence>MWMYHKNWMSHRCSALQQISPCGHLWYRSNNNKNENEKKRFWCISLLELIERKNVDPPRHLLTRLQPVDGREHGVSPSISYSLLPICSDFVRFPLSGVIDRYVSPETETRYRPD</sequence>
<protein>
    <submittedName>
        <fullName evidence="1">Uncharacterized protein</fullName>
    </submittedName>
</protein>
<reference evidence="1 2" key="1">
    <citation type="submission" date="2019-06" db="EMBL/GenBank/DDBJ databases">
        <title>Draft genomes of female and male turbot (Scophthalmus maximus).</title>
        <authorList>
            <person name="Xu H."/>
            <person name="Xu X.-W."/>
            <person name="Shao C."/>
            <person name="Chen S."/>
        </authorList>
    </citation>
    <scope>NUCLEOTIDE SEQUENCE [LARGE SCALE GENOMIC DNA]</scope>
    <source>
        <strain evidence="1">Ysfricsl-2016a</strain>
        <tissue evidence="1">Blood</tissue>
    </source>
</reference>
<dbReference type="AlphaFoldDB" id="A0A6A4TGH8"/>
<organism evidence="1 2">
    <name type="scientific">Scophthalmus maximus</name>
    <name type="common">Turbot</name>
    <name type="synonym">Psetta maxima</name>
    <dbReference type="NCBI Taxonomy" id="52904"/>
    <lineage>
        <taxon>Eukaryota</taxon>
        <taxon>Metazoa</taxon>
        <taxon>Chordata</taxon>
        <taxon>Craniata</taxon>
        <taxon>Vertebrata</taxon>
        <taxon>Euteleostomi</taxon>
        <taxon>Actinopterygii</taxon>
        <taxon>Neopterygii</taxon>
        <taxon>Teleostei</taxon>
        <taxon>Neoteleostei</taxon>
        <taxon>Acanthomorphata</taxon>
        <taxon>Carangaria</taxon>
        <taxon>Pleuronectiformes</taxon>
        <taxon>Pleuronectoidei</taxon>
        <taxon>Scophthalmidae</taxon>
        <taxon>Scophthalmus</taxon>
    </lineage>
</organism>
<accession>A0A6A4TGH8</accession>